<sequence>MVEALVQKLLWTGVTPSVNYLYGSMIQIQDDSIFFENLHFSPGKPIKTWRSRTNYQANRSCPELPLLYPGVTYRLEQKVTITPEQTAYFQIQYFNRQNEEIQRDILRNGQEEFTFPKDAFTYRISLMSAGCRQVEFFHIAIYGPENSAKPLIERNQVSSYTSGQEPEELRLVSRLIHQKG</sequence>
<dbReference type="InterPro" id="IPR022259">
    <property type="entry name" value="Acessory_Sec_prot_Asp3"/>
</dbReference>
<name>A0A3R8RGQ6_STRSU</name>
<evidence type="ECO:0000313" key="2">
    <source>
        <dbReference type="Proteomes" id="UP000274117"/>
    </source>
</evidence>
<dbReference type="GO" id="GO:0015031">
    <property type="term" value="P:protein transport"/>
    <property type="evidence" value="ECO:0007669"/>
    <property type="project" value="InterPro"/>
</dbReference>
<proteinExistence type="predicted"/>
<dbReference type="Pfam" id="PF15432">
    <property type="entry name" value="Sec-ASP3"/>
    <property type="match status" value="1"/>
</dbReference>
<evidence type="ECO:0000313" key="1">
    <source>
        <dbReference type="EMBL" id="RRR55255.1"/>
    </source>
</evidence>
<gene>
    <name evidence="1" type="primary">asp3</name>
    <name evidence="1" type="ORF">EI998_01840</name>
</gene>
<organism evidence="1 2">
    <name type="scientific">Streptococcus suis</name>
    <dbReference type="NCBI Taxonomy" id="1307"/>
    <lineage>
        <taxon>Bacteria</taxon>
        <taxon>Bacillati</taxon>
        <taxon>Bacillota</taxon>
        <taxon>Bacilli</taxon>
        <taxon>Lactobacillales</taxon>
        <taxon>Streptococcaceae</taxon>
        <taxon>Streptococcus</taxon>
    </lineage>
</organism>
<reference evidence="1 2" key="2">
    <citation type="submission" date="2018-12" db="EMBL/GenBank/DDBJ databases">
        <title>Whole-genome sequences of fifteen clinical Streptococcus suis strains isolated from pigs between 2006 and 2018.</title>
        <authorList>
            <person name="Stevens M.J.A."/>
            <person name="Cernela N."/>
            <person name="Spoerry Serrano N."/>
            <person name="Schmitt S."/>
            <person name="Schrenzel J."/>
            <person name="Stephan R."/>
        </authorList>
    </citation>
    <scope>NUCLEOTIDE SEQUENCE [LARGE SCALE GENOMIC DNA]</scope>
    <source>
        <strain evidence="1 2">PP422</strain>
    </source>
</reference>
<dbReference type="Proteomes" id="UP000274117">
    <property type="component" value="Unassembled WGS sequence"/>
</dbReference>
<dbReference type="NCBIfam" id="TIGR03711">
    <property type="entry name" value="acc_sec_asp3"/>
    <property type="match status" value="1"/>
</dbReference>
<protein>
    <submittedName>
        <fullName evidence="1">Accessory Sec system protein Asp3</fullName>
    </submittedName>
</protein>
<reference evidence="1 2" key="1">
    <citation type="submission" date="2018-11" db="EMBL/GenBank/DDBJ databases">
        <authorList>
            <person name="Stevens M.J."/>
            <person name="Cernela N."/>
            <person name="Spoerry Serrano N."/>
            <person name="Schmitt S."/>
            <person name="Schrenzel J."/>
            <person name="Stephan R."/>
        </authorList>
    </citation>
    <scope>NUCLEOTIDE SEQUENCE [LARGE SCALE GENOMIC DNA]</scope>
    <source>
        <strain evidence="1 2">PP422</strain>
    </source>
</reference>
<comment type="caution">
    <text evidence="1">The sequence shown here is derived from an EMBL/GenBank/DDBJ whole genome shotgun (WGS) entry which is preliminary data.</text>
</comment>
<dbReference type="AlphaFoldDB" id="A0A3R8RGQ6"/>
<accession>A0A3R8RGQ6</accession>
<dbReference type="EMBL" id="RSDO01000002">
    <property type="protein sequence ID" value="RRR55255.1"/>
    <property type="molecule type" value="Genomic_DNA"/>
</dbReference>